<name>A0A508U0Q9_9BRAD</name>
<protein>
    <submittedName>
        <fullName evidence="2">Uncharacterized protein</fullName>
    </submittedName>
</protein>
<dbReference type="AlphaFoldDB" id="A0A508U0Q9"/>
<organism evidence="2 3">
    <name type="scientific">Bradyrhizobium ivorense</name>
    <dbReference type="NCBI Taxonomy" id="2511166"/>
    <lineage>
        <taxon>Bacteria</taxon>
        <taxon>Pseudomonadati</taxon>
        <taxon>Pseudomonadota</taxon>
        <taxon>Alphaproteobacteria</taxon>
        <taxon>Hyphomicrobiales</taxon>
        <taxon>Nitrobacteraceae</taxon>
        <taxon>Bradyrhizobium</taxon>
    </lineage>
</organism>
<evidence type="ECO:0000313" key="2">
    <source>
        <dbReference type="EMBL" id="VIO80279.1"/>
    </source>
</evidence>
<comment type="caution">
    <text evidence="2">The sequence shown here is derived from an EMBL/GenBank/DDBJ whole genome shotgun (WGS) entry which is preliminary data.</text>
</comment>
<sequence>MPNYSIVRLGNEYIVQAGEKSILKISSRRKAVKLMTLAADLLDQELMQQAEQSPSISRDPPVHPDVSELP</sequence>
<gene>
    <name evidence="2" type="ORF">CI1B_83540</name>
</gene>
<keyword evidence="3" id="KW-1185">Reference proteome</keyword>
<dbReference type="Proteomes" id="UP000328092">
    <property type="component" value="Unassembled WGS sequence"/>
</dbReference>
<proteinExistence type="predicted"/>
<evidence type="ECO:0000256" key="1">
    <source>
        <dbReference type="SAM" id="MobiDB-lite"/>
    </source>
</evidence>
<reference evidence="2" key="1">
    <citation type="submission" date="2019-02" db="EMBL/GenBank/DDBJ databases">
        <authorList>
            <person name="Pothier F.J."/>
        </authorList>
    </citation>
    <scope>NUCLEOTIDE SEQUENCE</scope>
    <source>
        <strain evidence="2">CI-1B</strain>
    </source>
</reference>
<accession>A0A508U0Q9</accession>
<dbReference type="RefSeq" id="WP_139864787.1">
    <property type="nucleotide sequence ID" value="NZ_CAADFC020000035.1"/>
</dbReference>
<feature type="compositionally biased region" description="Basic and acidic residues" evidence="1">
    <location>
        <begin position="60"/>
        <end position="70"/>
    </location>
</feature>
<dbReference type="OrthoDB" id="8248787at2"/>
<feature type="region of interest" description="Disordered" evidence="1">
    <location>
        <begin position="48"/>
        <end position="70"/>
    </location>
</feature>
<evidence type="ECO:0000313" key="3">
    <source>
        <dbReference type="Proteomes" id="UP000328092"/>
    </source>
</evidence>
<dbReference type="EMBL" id="CAADFC020000035">
    <property type="protein sequence ID" value="VIO80279.1"/>
    <property type="molecule type" value="Genomic_DNA"/>
</dbReference>